<evidence type="ECO:0000313" key="2">
    <source>
        <dbReference type="EMBL" id="ETW97875.1"/>
    </source>
</evidence>
<accession>W4LJK6</accession>
<dbReference type="EMBL" id="AZHW01000608">
    <property type="protein sequence ID" value="ETW97875.1"/>
    <property type="molecule type" value="Genomic_DNA"/>
</dbReference>
<feature type="region of interest" description="Disordered" evidence="1">
    <location>
        <begin position="133"/>
        <end position="155"/>
    </location>
</feature>
<proteinExistence type="predicted"/>
<dbReference type="HOGENOM" id="CLU_602289_0_0_7"/>
<organism evidence="2 3">
    <name type="scientific">Entotheonella factor</name>
    <dbReference type="NCBI Taxonomy" id="1429438"/>
    <lineage>
        <taxon>Bacteria</taxon>
        <taxon>Pseudomonadati</taxon>
        <taxon>Nitrospinota/Tectimicrobiota group</taxon>
        <taxon>Candidatus Tectimicrobiota</taxon>
        <taxon>Candidatus Entotheonellia</taxon>
        <taxon>Candidatus Entotheonellales</taxon>
        <taxon>Candidatus Entotheonellaceae</taxon>
        <taxon>Candidatus Entotheonella</taxon>
    </lineage>
</organism>
<reference evidence="2 3" key="1">
    <citation type="journal article" date="2014" name="Nature">
        <title>An environmental bacterial taxon with a large and distinct metabolic repertoire.</title>
        <authorList>
            <person name="Wilson M.C."/>
            <person name="Mori T."/>
            <person name="Ruckert C."/>
            <person name="Uria A.R."/>
            <person name="Helf M.J."/>
            <person name="Takada K."/>
            <person name="Gernert C."/>
            <person name="Steffens U.A."/>
            <person name="Heycke N."/>
            <person name="Schmitt S."/>
            <person name="Rinke C."/>
            <person name="Helfrich E.J."/>
            <person name="Brachmann A.O."/>
            <person name="Gurgui C."/>
            <person name="Wakimoto T."/>
            <person name="Kracht M."/>
            <person name="Crusemann M."/>
            <person name="Hentschel U."/>
            <person name="Abe I."/>
            <person name="Matsunaga S."/>
            <person name="Kalinowski J."/>
            <person name="Takeyama H."/>
            <person name="Piel J."/>
        </authorList>
    </citation>
    <scope>NUCLEOTIDE SEQUENCE [LARGE SCALE GENOMIC DNA]</scope>
    <source>
        <strain evidence="3">TSY1</strain>
    </source>
</reference>
<comment type="caution">
    <text evidence="2">The sequence shown here is derived from an EMBL/GenBank/DDBJ whole genome shotgun (WGS) entry which is preliminary data.</text>
</comment>
<dbReference type="Proteomes" id="UP000019141">
    <property type="component" value="Unassembled WGS sequence"/>
</dbReference>
<dbReference type="AlphaFoldDB" id="W4LJK6"/>
<evidence type="ECO:0000256" key="1">
    <source>
        <dbReference type="SAM" id="MobiDB-lite"/>
    </source>
</evidence>
<feature type="compositionally biased region" description="Acidic residues" evidence="1">
    <location>
        <begin position="137"/>
        <end position="148"/>
    </location>
</feature>
<gene>
    <name evidence="2" type="ORF">ETSY1_20960</name>
</gene>
<evidence type="ECO:0000313" key="3">
    <source>
        <dbReference type="Proteomes" id="UP000019141"/>
    </source>
</evidence>
<name>W4LJK6_ENTF1</name>
<protein>
    <submittedName>
        <fullName evidence="2">Uncharacterized protein</fullName>
    </submittedName>
</protein>
<sequence length="454" mass="49498">MSEIVLLDGTSSPFDRERLRSSLSARLDQQTLNLVVNRVEARLPVDNNARVDVTRLGAEVGTALLEINRELPVKVRPEASALVDLRAAVARRRGRGMLASVGIELPAMPPSEGRSTFYTALRDSLAERGDLIVDGETPADPDDGETPPDEPPVLHGEPVVITGSVQASMRAISWLWDTTVPGNPFGTDGPKRVPKTWPGDKLRQCRQWHGIDLSCNVKDGAFVRDTLLVSTPAYIGVTSTCGILGKATTTDRHITEPVWGRDEDGEYVEVKSLLGSRLGAFIPDIDVGQPSVLPLKGAGIGVLVQHLIEELIEQIAEEGYIGYDSTVAKIYSYIVLRLYANGTVISGFNSLKGGNGFQTTEEILADGLSHSFMPEHHIYLDGDYLTGITPKSSDGYPETVQWIDSWRPYDVMAFFGLSAALKDWCKTVPLEEKKKIAEAFKKAHPDVFVGTSFG</sequence>
<keyword evidence="3" id="KW-1185">Reference proteome</keyword>